<name>A0ABW1KZM8_9PROT</name>
<comment type="subcellular location">
    <subcellularLocation>
        <location evidence="1">Membrane</location>
        <topology evidence="1">Multi-pass membrane protein</topology>
    </subcellularLocation>
</comment>
<evidence type="ECO:0000256" key="5">
    <source>
        <dbReference type="SAM" id="Phobius"/>
    </source>
</evidence>
<feature type="transmembrane region" description="Helical" evidence="5">
    <location>
        <begin position="180"/>
        <end position="199"/>
    </location>
</feature>
<evidence type="ECO:0000256" key="4">
    <source>
        <dbReference type="ARBA" id="ARBA00023136"/>
    </source>
</evidence>
<keyword evidence="4 5" id="KW-0472">Membrane</keyword>
<dbReference type="EMBL" id="JBHPON010000003">
    <property type="protein sequence ID" value="MFC6037531.1"/>
    <property type="molecule type" value="Genomic_DNA"/>
</dbReference>
<dbReference type="RefSeq" id="WP_379881080.1">
    <property type="nucleotide sequence ID" value="NZ_JBHPON010000003.1"/>
</dbReference>
<feature type="transmembrane region" description="Helical" evidence="5">
    <location>
        <begin position="60"/>
        <end position="78"/>
    </location>
</feature>
<organism evidence="7 8">
    <name type="scientific">Hyphococcus aureus</name>
    <dbReference type="NCBI Taxonomy" id="2666033"/>
    <lineage>
        <taxon>Bacteria</taxon>
        <taxon>Pseudomonadati</taxon>
        <taxon>Pseudomonadota</taxon>
        <taxon>Alphaproteobacteria</taxon>
        <taxon>Parvularculales</taxon>
        <taxon>Parvularculaceae</taxon>
        <taxon>Hyphococcus</taxon>
    </lineage>
</organism>
<keyword evidence="8" id="KW-1185">Reference proteome</keyword>
<accession>A0ABW1KZM8</accession>
<reference evidence="7 8" key="1">
    <citation type="submission" date="2024-09" db="EMBL/GenBank/DDBJ databases">
        <authorList>
            <person name="Zhang Z.-H."/>
        </authorList>
    </citation>
    <scope>NUCLEOTIDE SEQUENCE [LARGE SCALE GENOMIC DNA]</scope>
    <source>
        <strain evidence="7 8">HHTR114</strain>
    </source>
</reference>
<keyword evidence="2 5" id="KW-0812">Transmembrane</keyword>
<evidence type="ECO:0000256" key="1">
    <source>
        <dbReference type="ARBA" id="ARBA00004141"/>
    </source>
</evidence>
<comment type="caution">
    <text evidence="7">The sequence shown here is derived from an EMBL/GenBank/DDBJ whole genome shotgun (WGS) entry which is preliminary data.</text>
</comment>
<dbReference type="Proteomes" id="UP001596116">
    <property type="component" value="Unassembled WGS sequence"/>
</dbReference>
<evidence type="ECO:0000256" key="2">
    <source>
        <dbReference type="ARBA" id="ARBA00022692"/>
    </source>
</evidence>
<feature type="transmembrane region" description="Helical" evidence="5">
    <location>
        <begin position="157"/>
        <end position="174"/>
    </location>
</feature>
<dbReference type="SUPFAM" id="SSF161111">
    <property type="entry name" value="Cation efflux protein transmembrane domain-like"/>
    <property type="match status" value="1"/>
</dbReference>
<dbReference type="Gene3D" id="1.20.1510.10">
    <property type="entry name" value="Cation efflux protein transmembrane domain"/>
    <property type="match status" value="1"/>
</dbReference>
<evidence type="ECO:0000259" key="6">
    <source>
        <dbReference type="Pfam" id="PF01545"/>
    </source>
</evidence>
<feature type="transmembrane region" description="Helical" evidence="5">
    <location>
        <begin position="90"/>
        <end position="108"/>
    </location>
</feature>
<evidence type="ECO:0000256" key="3">
    <source>
        <dbReference type="ARBA" id="ARBA00022989"/>
    </source>
</evidence>
<dbReference type="InterPro" id="IPR027469">
    <property type="entry name" value="Cation_efflux_TMD_sf"/>
</dbReference>
<dbReference type="Pfam" id="PF01545">
    <property type="entry name" value="Cation_efflux"/>
    <property type="match status" value="1"/>
</dbReference>
<evidence type="ECO:0000313" key="7">
    <source>
        <dbReference type="EMBL" id="MFC6037531.1"/>
    </source>
</evidence>
<feature type="transmembrane region" description="Helical" evidence="5">
    <location>
        <begin position="114"/>
        <end position="137"/>
    </location>
</feature>
<protein>
    <submittedName>
        <fullName evidence="7">Cation transporter</fullName>
    </submittedName>
</protein>
<gene>
    <name evidence="7" type="ORF">ACFMB1_18395</name>
</gene>
<keyword evidence="3 5" id="KW-1133">Transmembrane helix</keyword>
<evidence type="ECO:0000313" key="8">
    <source>
        <dbReference type="Proteomes" id="UP001596116"/>
    </source>
</evidence>
<proteinExistence type="predicted"/>
<feature type="transmembrane region" description="Helical" evidence="5">
    <location>
        <begin position="26"/>
        <end position="48"/>
    </location>
</feature>
<dbReference type="InterPro" id="IPR058533">
    <property type="entry name" value="Cation_efflux_TM"/>
</dbReference>
<feature type="domain" description="Cation efflux protein transmembrane" evidence="6">
    <location>
        <begin position="27"/>
        <end position="203"/>
    </location>
</feature>
<sequence length="216" mass="22366">MAGCACEDNQIDTDQFDGRSPAYMRALIAVIAINAVMFLVEMSAGYLGSSQALKADALDFAGDTATYALSFAVIGAALRTRATAALIKGASLGLMALFVLTTTVASAFGDASPVAPVMSGIGFAALAANVASVFILLRWRDGDSNVRSVWLCSRNDAIGNIGVIAAGGAVWLTGSFWPDLIVAALLASLFARSACSIIAQSMKERRASLNFAEGRV</sequence>